<dbReference type="AlphaFoldDB" id="A0A5N7MTQ2"/>
<dbReference type="OrthoDB" id="7933797at2"/>
<evidence type="ECO:0000313" key="3">
    <source>
        <dbReference type="Proteomes" id="UP000403266"/>
    </source>
</evidence>
<evidence type="ECO:0000313" key="2">
    <source>
        <dbReference type="EMBL" id="MPR30361.1"/>
    </source>
</evidence>
<dbReference type="RefSeq" id="WP_152717206.1">
    <property type="nucleotide sequence ID" value="NZ_VOSJ01000398.1"/>
</dbReference>
<evidence type="ECO:0000259" key="1">
    <source>
        <dbReference type="Pfam" id="PF21834"/>
    </source>
</evidence>
<proteinExistence type="predicted"/>
<dbReference type="EMBL" id="VOSK01000353">
    <property type="protein sequence ID" value="MPR30361.1"/>
    <property type="molecule type" value="Genomic_DNA"/>
</dbReference>
<dbReference type="InterPro" id="IPR054189">
    <property type="entry name" value="DUF6894"/>
</dbReference>
<organism evidence="2 3">
    <name type="scientific">Microvirga tunisiensis</name>
    <dbReference type="NCBI Taxonomy" id="2108360"/>
    <lineage>
        <taxon>Bacteria</taxon>
        <taxon>Pseudomonadati</taxon>
        <taxon>Pseudomonadota</taxon>
        <taxon>Alphaproteobacteria</taxon>
        <taxon>Hyphomicrobiales</taxon>
        <taxon>Methylobacteriaceae</taxon>
        <taxon>Microvirga</taxon>
    </lineage>
</organism>
<dbReference type="Pfam" id="PF21834">
    <property type="entry name" value="DUF6894"/>
    <property type="match status" value="1"/>
</dbReference>
<accession>A0A5N7MTQ2</accession>
<feature type="domain" description="DUF6894" evidence="1">
    <location>
        <begin position="2"/>
        <end position="70"/>
    </location>
</feature>
<name>A0A5N7MTQ2_9HYPH</name>
<keyword evidence="3" id="KW-1185">Reference proteome</keyword>
<reference evidence="2 3" key="1">
    <citation type="journal article" date="2019" name="Syst. Appl. Microbiol.">
        <title>Microvirga tunisiensis sp. nov., a root nodule symbiotic bacterium isolated from Lupinus micranthus and L. luteus grown in Northern Tunisia.</title>
        <authorList>
            <person name="Msaddak A."/>
            <person name="Rejili M."/>
            <person name="Duran D."/>
            <person name="Mars M."/>
            <person name="Palacios J.M."/>
            <person name="Ruiz-Argueso T."/>
            <person name="Rey L."/>
            <person name="Imperial J."/>
        </authorList>
    </citation>
    <scope>NUCLEOTIDE SEQUENCE [LARGE SCALE GENOMIC DNA]</scope>
    <source>
        <strain evidence="2 3">Lmie10</strain>
    </source>
</reference>
<comment type="caution">
    <text evidence="2">The sequence shown here is derived from an EMBL/GenBank/DDBJ whole genome shotgun (WGS) entry which is preliminary data.</text>
</comment>
<protein>
    <recommendedName>
        <fullName evidence="1">DUF6894 domain-containing protein</fullName>
    </recommendedName>
</protein>
<gene>
    <name evidence="2" type="ORF">FS320_36360</name>
</gene>
<dbReference type="Proteomes" id="UP000403266">
    <property type="component" value="Unassembled WGS sequence"/>
</dbReference>
<sequence>MRCFFHLVNGRGTILDDTGLDVIDLEMAAAQARNAIGELRHANGGSGEDWSGWRLEIVCAEGSLLYVLELEPALH</sequence>